<feature type="compositionally biased region" description="Polar residues" evidence="1">
    <location>
        <begin position="372"/>
        <end position="386"/>
    </location>
</feature>
<protein>
    <recommendedName>
        <fullName evidence="4">Carboxylesterase family protein</fullName>
    </recommendedName>
</protein>
<accession>A0AAJ0DJN4</accession>
<dbReference type="EMBL" id="JAWDJX010000009">
    <property type="protein sequence ID" value="KAK3055384.1"/>
    <property type="molecule type" value="Genomic_DNA"/>
</dbReference>
<feature type="region of interest" description="Disordered" evidence="1">
    <location>
        <begin position="457"/>
        <end position="674"/>
    </location>
</feature>
<reference evidence="2" key="1">
    <citation type="submission" date="2023-04" db="EMBL/GenBank/DDBJ databases">
        <title>Black Yeasts Isolated from many extreme environments.</title>
        <authorList>
            <person name="Coleine C."/>
            <person name="Stajich J.E."/>
            <person name="Selbmann L."/>
        </authorList>
    </citation>
    <scope>NUCLEOTIDE SEQUENCE</scope>
    <source>
        <strain evidence="2">CCFEE 5312</strain>
    </source>
</reference>
<feature type="compositionally biased region" description="Basic residues" evidence="1">
    <location>
        <begin position="79"/>
        <end position="94"/>
    </location>
</feature>
<name>A0AAJ0DJN4_9PEZI</name>
<feature type="compositionally biased region" description="Low complexity" evidence="1">
    <location>
        <begin position="329"/>
        <end position="338"/>
    </location>
</feature>
<feature type="compositionally biased region" description="Polar residues" evidence="1">
    <location>
        <begin position="352"/>
        <end position="362"/>
    </location>
</feature>
<evidence type="ECO:0000313" key="2">
    <source>
        <dbReference type="EMBL" id="KAK3055384.1"/>
    </source>
</evidence>
<evidence type="ECO:0000313" key="3">
    <source>
        <dbReference type="Proteomes" id="UP001271007"/>
    </source>
</evidence>
<organism evidence="2 3">
    <name type="scientific">Extremus antarcticus</name>
    <dbReference type="NCBI Taxonomy" id="702011"/>
    <lineage>
        <taxon>Eukaryota</taxon>
        <taxon>Fungi</taxon>
        <taxon>Dikarya</taxon>
        <taxon>Ascomycota</taxon>
        <taxon>Pezizomycotina</taxon>
        <taxon>Dothideomycetes</taxon>
        <taxon>Dothideomycetidae</taxon>
        <taxon>Mycosphaerellales</taxon>
        <taxon>Extremaceae</taxon>
        <taxon>Extremus</taxon>
    </lineage>
</organism>
<sequence length="674" mass="71804">MASMGRMTRKKAAEVAEQLHIDEDDLLELPSDDLAVATKANLKSTTPEPKDRPPLGEIAPNSAESKSQPEDEGHELRKSTRGKKGKKSGAKGKKNNPAAGTATQPEISLANDIVDVLPDEYDSAPSPASEKAAEDLTRDIPELTIQDTSRPRSPPSAAIKLTRSHLKKQTEVEIEPKSLVDGLGQEAEEVQIMKEETLQDIDTAGETNELVDQTVKSEPQSTPDRPSSPPLSAVPNVIARLRNDTPGKRSTSNKENVEPEEAMATPQALNYDELENAVVSVNNTPSRSPQPTPRPEDHIVALDVLNDAVENVSKDIPEVQTSPEKPKKAATPPKKAAPIVRTTKASAARISMAQSKNASSNDPALGRPRQSMALSRASSVRETSSRPAPASKRVISTSSTKEEKASDGEKKEVVIPHSKPRPISMSFPTPPPPPKSTKAPTQSSFQLPGEAVAAKLRAAREARQQKETFEEEKRPAFKARPAPSALSKAPAVRQTNASKARESVMNGKEFKMPTTAASALGAAHRRANSVATTRPSAAATSRVVSSGTTSSRLAALGEKPSARPRPSTSMANISKPRMSTSSTTTTSAQRVPSGSVSGKGTSKGKEVFNRAANAKATADKEKHEREEANKKARAEAAERSRQMSREFAEKQRAKKRAAAGKQGPVEGAAAAVTA</sequence>
<feature type="compositionally biased region" description="Polar residues" evidence="1">
    <location>
        <begin position="210"/>
        <end position="225"/>
    </location>
</feature>
<feature type="compositionally biased region" description="Basic and acidic residues" evidence="1">
    <location>
        <begin position="458"/>
        <end position="475"/>
    </location>
</feature>
<feature type="region of interest" description="Disordered" evidence="1">
    <location>
        <begin position="311"/>
        <end position="444"/>
    </location>
</feature>
<feature type="compositionally biased region" description="Basic and acidic residues" evidence="1">
    <location>
        <begin position="617"/>
        <end position="651"/>
    </location>
</feature>
<feature type="region of interest" description="Disordered" evidence="1">
    <location>
        <begin position="38"/>
        <end position="180"/>
    </location>
</feature>
<feature type="compositionally biased region" description="Low complexity" evidence="1">
    <location>
        <begin position="579"/>
        <end position="600"/>
    </location>
</feature>
<keyword evidence="3" id="KW-1185">Reference proteome</keyword>
<comment type="caution">
    <text evidence="2">The sequence shown here is derived from an EMBL/GenBank/DDBJ whole genome shotgun (WGS) entry which is preliminary data.</text>
</comment>
<feature type="compositionally biased region" description="Basic and acidic residues" evidence="1">
    <location>
        <begin position="67"/>
        <end position="78"/>
    </location>
</feature>
<feature type="compositionally biased region" description="Low complexity" evidence="1">
    <location>
        <begin position="529"/>
        <end position="552"/>
    </location>
</feature>
<gene>
    <name evidence="2" type="ORF">LTR09_003938</name>
</gene>
<proteinExistence type="predicted"/>
<feature type="region of interest" description="Disordered" evidence="1">
    <location>
        <begin position="198"/>
        <end position="299"/>
    </location>
</feature>
<feature type="compositionally biased region" description="Basic and acidic residues" evidence="1">
    <location>
        <begin position="400"/>
        <end position="414"/>
    </location>
</feature>
<feature type="compositionally biased region" description="Basic and acidic residues" evidence="1">
    <location>
        <begin position="168"/>
        <end position="178"/>
    </location>
</feature>
<evidence type="ECO:0000256" key="1">
    <source>
        <dbReference type="SAM" id="MobiDB-lite"/>
    </source>
</evidence>
<evidence type="ECO:0008006" key="4">
    <source>
        <dbReference type="Google" id="ProtNLM"/>
    </source>
</evidence>
<feature type="compositionally biased region" description="Basic and acidic residues" evidence="1">
    <location>
        <begin position="131"/>
        <end position="141"/>
    </location>
</feature>
<dbReference type="Proteomes" id="UP001271007">
    <property type="component" value="Unassembled WGS sequence"/>
</dbReference>
<dbReference type="AlphaFoldDB" id="A0AAJ0DJN4"/>